<reference evidence="19" key="1">
    <citation type="submission" date="2025-04" db="UniProtKB">
        <authorList>
            <consortium name="RefSeq"/>
        </authorList>
    </citation>
    <scope>IDENTIFICATION</scope>
    <source>
        <tissue evidence="19">Sperm</tissue>
    </source>
</reference>
<name>A0AAJ7SQJ4_PETMA</name>
<dbReference type="KEGG" id="pmrn:116939423"/>
<keyword evidence="11 15" id="KW-0275">Fatty acid biosynthesis</keyword>
<comment type="function">
    <text evidence="15">Catalyzes the third of the four reactions of the long-chain fatty acids elongation cycle. This endoplasmic reticulum-bound enzymatic process, allows the addition of two carbons to the chain of long- and very long-chain fatty acids/VLCFAs per cycle. This enzyme catalyzes the dehydration of the 3-hydroxyacyl-CoA intermediate into trans-2,3-enoyl-CoA, within each cycle of fatty acid elongation. Thereby, it participates to the production of VLCFAs of different chain lengths that are involved in multiple biological processes as precursors of membrane lipids and lipid mediators.</text>
</comment>
<reference evidence="17" key="2">
    <citation type="submission" date="2025-05" db="UniProtKB">
        <authorList>
            <consortium name="RefSeq"/>
        </authorList>
    </citation>
    <scope>NUCLEOTIDE SEQUENCE [LARGE SCALE GENOMIC DNA]</scope>
    <source>
        <tissue evidence="18">Sperm</tissue>
    </source>
</reference>
<keyword evidence="6 15" id="KW-0812">Transmembrane</keyword>
<evidence type="ECO:0000256" key="9">
    <source>
        <dbReference type="ARBA" id="ARBA00023098"/>
    </source>
</evidence>
<evidence type="ECO:0000256" key="10">
    <source>
        <dbReference type="ARBA" id="ARBA00023136"/>
    </source>
</evidence>
<evidence type="ECO:0000256" key="14">
    <source>
        <dbReference type="ARBA" id="ARBA00023727"/>
    </source>
</evidence>
<dbReference type="GO" id="GO:0030497">
    <property type="term" value="P:fatty acid elongation"/>
    <property type="evidence" value="ECO:0007669"/>
    <property type="project" value="TreeGrafter"/>
</dbReference>
<evidence type="ECO:0000256" key="6">
    <source>
        <dbReference type="ARBA" id="ARBA00022692"/>
    </source>
</evidence>
<dbReference type="Proteomes" id="UP001318040">
    <property type="component" value="Chromosome 1"/>
</dbReference>
<accession>A0AAJ7SQJ4</accession>
<organism evidence="17 19">
    <name type="scientific">Petromyzon marinus</name>
    <name type="common">Sea lamprey</name>
    <dbReference type="NCBI Taxonomy" id="7757"/>
    <lineage>
        <taxon>Eukaryota</taxon>
        <taxon>Metazoa</taxon>
        <taxon>Chordata</taxon>
        <taxon>Craniata</taxon>
        <taxon>Vertebrata</taxon>
        <taxon>Cyclostomata</taxon>
        <taxon>Hyperoartia</taxon>
        <taxon>Petromyzontiformes</taxon>
        <taxon>Petromyzontidae</taxon>
        <taxon>Petromyzon</taxon>
    </lineage>
</organism>
<evidence type="ECO:0000256" key="15">
    <source>
        <dbReference type="RuleBase" id="RU363109"/>
    </source>
</evidence>
<protein>
    <recommendedName>
        <fullName evidence="4 15">Very-long-chain (3R)-3-hydroxyacyl-CoA dehydratase</fullName>
        <ecNumber evidence="4 15">4.2.1.134</ecNumber>
    </recommendedName>
</protein>
<feature type="transmembrane region" description="Helical" evidence="15">
    <location>
        <begin position="178"/>
        <end position="198"/>
    </location>
</feature>
<comment type="similarity">
    <text evidence="3 15">Belongs to the very long-chain fatty acids dehydratase HACD family.</text>
</comment>
<dbReference type="RefSeq" id="XP_032803625.1">
    <property type="nucleotide sequence ID" value="XM_032947734.1"/>
</dbReference>
<keyword evidence="10 15" id="KW-0472">Membrane</keyword>
<dbReference type="InterPro" id="IPR007482">
    <property type="entry name" value="Tyr_Pase-like_PTPLA"/>
</dbReference>
<evidence type="ECO:0000256" key="5">
    <source>
        <dbReference type="ARBA" id="ARBA00022516"/>
    </source>
</evidence>
<evidence type="ECO:0000313" key="18">
    <source>
        <dbReference type="RefSeq" id="XP_032803625.1"/>
    </source>
</evidence>
<keyword evidence="9 15" id="KW-0443">Lipid metabolism</keyword>
<dbReference type="RefSeq" id="XP_032803634.1">
    <property type="nucleotide sequence ID" value="XM_032947743.1"/>
</dbReference>
<evidence type="ECO:0000256" key="3">
    <source>
        <dbReference type="ARBA" id="ARBA00007811"/>
    </source>
</evidence>
<evidence type="ECO:0000256" key="8">
    <source>
        <dbReference type="ARBA" id="ARBA00022989"/>
    </source>
</evidence>
<comment type="subcellular location">
    <subcellularLocation>
        <location evidence="15">Endoplasmic reticulum membrane</location>
        <topology evidence="15">Multi-pass membrane protein</topology>
    </subcellularLocation>
    <subcellularLocation>
        <location evidence="1">Membrane</location>
        <topology evidence="1">Multi-pass membrane protein</topology>
    </subcellularLocation>
</comment>
<sequence>MAMKTTRFRPTGVGRAQALDRKNSQGSSESSFDGSSSYFEPARKYYLFIYSLMQFLGHSWVFVNMTVRMLHFGEDSMIDTFYAIGEVMSYCQALSLLEVINSLLGLSKSALIPTILQVLSRNLLLFVVIWNQEELQNTVVVFAVFYLWSSIEIFRYPYYMLASLSMEWELLTWLRYSFWLPLCPLVLFAEVICVLQSLEHFEHSGEVFLNFQEPLNISALFPYVLYTYLLLILPLRFIVNSHYLYKQRQKNLEMLKQKFQ</sequence>
<evidence type="ECO:0000256" key="7">
    <source>
        <dbReference type="ARBA" id="ARBA00022832"/>
    </source>
</evidence>
<dbReference type="GO" id="GO:0042761">
    <property type="term" value="P:very long-chain fatty acid biosynthetic process"/>
    <property type="evidence" value="ECO:0007669"/>
    <property type="project" value="TreeGrafter"/>
</dbReference>
<keyword evidence="12 15" id="KW-0456">Lyase</keyword>
<feature type="transmembrane region" description="Helical" evidence="15">
    <location>
        <begin position="138"/>
        <end position="158"/>
    </location>
</feature>
<evidence type="ECO:0000256" key="2">
    <source>
        <dbReference type="ARBA" id="ARBA00005194"/>
    </source>
</evidence>
<feature type="transmembrane region" description="Helical" evidence="15">
    <location>
        <begin position="218"/>
        <end position="239"/>
    </location>
</feature>
<evidence type="ECO:0000256" key="16">
    <source>
        <dbReference type="SAM" id="MobiDB-lite"/>
    </source>
</evidence>
<feature type="region of interest" description="Disordered" evidence="16">
    <location>
        <begin position="1"/>
        <end position="36"/>
    </location>
</feature>
<keyword evidence="15" id="KW-0256">Endoplasmic reticulum</keyword>
<dbReference type="Pfam" id="PF04387">
    <property type="entry name" value="PTPLA"/>
    <property type="match status" value="1"/>
</dbReference>
<comment type="pathway">
    <text evidence="2 15">Lipid metabolism; fatty acid biosynthesis.</text>
</comment>
<dbReference type="GO" id="GO:0030148">
    <property type="term" value="P:sphingolipid biosynthetic process"/>
    <property type="evidence" value="ECO:0007669"/>
    <property type="project" value="TreeGrafter"/>
</dbReference>
<evidence type="ECO:0000256" key="1">
    <source>
        <dbReference type="ARBA" id="ARBA00004141"/>
    </source>
</evidence>
<evidence type="ECO:0000256" key="13">
    <source>
        <dbReference type="ARBA" id="ARBA00023688"/>
    </source>
</evidence>
<dbReference type="EC" id="4.2.1.134" evidence="4 15"/>
<proteinExistence type="inferred from homology"/>
<keyword evidence="8 15" id="KW-1133">Transmembrane helix</keyword>
<dbReference type="PANTHER" id="PTHR11035">
    <property type="entry name" value="VERY-LONG-CHAIN (3R)-3-HYDROXYACYL-COA DEHYDRATASE"/>
    <property type="match status" value="1"/>
</dbReference>
<evidence type="ECO:0000256" key="11">
    <source>
        <dbReference type="ARBA" id="ARBA00023160"/>
    </source>
</evidence>
<evidence type="ECO:0000256" key="12">
    <source>
        <dbReference type="ARBA" id="ARBA00023239"/>
    </source>
</evidence>
<keyword evidence="7 15" id="KW-0276">Fatty acid metabolism</keyword>
<comment type="catalytic activity">
    <reaction evidence="14">
        <text>a very-long-chain (3R)-3-hydroxyacyl-CoA = a very-long-chain (2E)-enoyl-CoA + H2O</text>
        <dbReference type="Rhea" id="RHEA:45812"/>
        <dbReference type="ChEBI" id="CHEBI:15377"/>
        <dbReference type="ChEBI" id="CHEBI:83728"/>
        <dbReference type="ChEBI" id="CHEBI:85440"/>
        <dbReference type="EC" id="4.2.1.134"/>
    </reaction>
    <physiologicalReaction direction="left-to-right" evidence="14">
        <dbReference type="Rhea" id="RHEA:45813"/>
    </physiologicalReaction>
</comment>
<feature type="transmembrane region" description="Helical" evidence="15">
    <location>
        <begin position="45"/>
        <end position="63"/>
    </location>
</feature>
<evidence type="ECO:0000256" key="4">
    <source>
        <dbReference type="ARBA" id="ARBA00013122"/>
    </source>
</evidence>
<gene>
    <name evidence="18 19" type="primary">LOC116939423</name>
</gene>
<evidence type="ECO:0000313" key="19">
    <source>
        <dbReference type="RefSeq" id="XP_032803634.1"/>
    </source>
</evidence>
<keyword evidence="17" id="KW-1185">Reference proteome</keyword>
<dbReference type="GeneID" id="116939423"/>
<dbReference type="GO" id="GO:0005789">
    <property type="term" value="C:endoplasmic reticulum membrane"/>
    <property type="evidence" value="ECO:0007669"/>
    <property type="project" value="UniProtKB-SubCell"/>
</dbReference>
<dbReference type="AlphaFoldDB" id="A0AAJ7SQJ4"/>
<keyword evidence="5 15" id="KW-0444">Lipid biosynthesis</keyword>
<feature type="compositionally biased region" description="Low complexity" evidence="16">
    <location>
        <begin position="24"/>
        <end position="36"/>
    </location>
</feature>
<comment type="caution">
    <text evidence="15">Lacks conserved residue(s) required for the propagation of feature annotation.</text>
</comment>
<comment type="catalytic activity">
    <reaction evidence="13">
        <text>(3R)-hydroxyhexadecanoyl-CoA = (2E)-hexadecenoyl-CoA + H2O</text>
        <dbReference type="Rhea" id="RHEA:39159"/>
        <dbReference type="ChEBI" id="CHEBI:15377"/>
        <dbReference type="ChEBI" id="CHEBI:61526"/>
        <dbReference type="ChEBI" id="CHEBI:74278"/>
    </reaction>
    <physiologicalReaction direction="left-to-right" evidence="13">
        <dbReference type="Rhea" id="RHEA:39160"/>
    </physiologicalReaction>
</comment>
<evidence type="ECO:0000313" key="17">
    <source>
        <dbReference type="Proteomes" id="UP001318040"/>
    </source>
</evidence>
<dbReference type="GO" id="GO:0102158">
    <property type="term" value="F:very-long-chain (3R)-3-hydroxyacyl-CoA dehydratase activity"/>
    <property type="evidence" value="ECO:0007669"/>
    <property type="project" value="UniProtKB-EC"/>
</dbReference>
<dbReference type="PANTHER" id="PTHR11035:SF35">
    <property type="entry name" value="VERY-LONG-CHAIN (3R)-3-HYDROXYACYL-COA DEHYDRATASE"/>
    <property type="match status" value="1"/>
</dbReference>